<sequence>MKDGSVHSGSDIFSDIPGACAGGCTPSLLTGVSGLASYLGTLGVGGGSLSQDGTNWQAETVYTGTRTGFGYFKRLLEDNPAGIGVWDGGLPAQDGVSLAESGVTTDGTWNIGAGEKLVFLADGEVTIAGNIDVAPGGFLAVIASGNINIHPSVTKVEGVFISDGTIGTGISNQQLTGEGIFTGWEGVNLQRNLDDDSQTPAELFVYRPDLQLNAYRYLLWLGINWREVAP</sequence>
<dbReference type="EMBL" id="MEZQ01000040">
    <property type="protein sequence ID" value="OGD59169.1"/>
    <property type="molecule type" value="Genomic_DNA"/>
</dbReference>
<evidence type="ECO:0000313" key="2">
    <source>
        <dbReference type="Proteomes" id="UP000176364"/>
    </source>
</evidence>
<evidence type="ECO:0000313" key="1">
    <source>
        <dbReference type="EMBL" id="OGD59169.1"/>
    </source>
</evidence>
<accession>A0A1F5DVH6</accession>
<comment type="caution">
    <text evidence="1">The sequence shown here is derived from an EMBL/GenBank/DDBJ whole genome shotgun (WGS) entry which is preliminary data.</text>
</comment>
<gene>
    <name evidence="1" type="ORF">A3I57_03480</name>
</gene>
<dbReference type="Proteomes" id="UP000176364">
    <property type="component" value="Unassembled WGS sequence"/>
</dbReference>
<organism evidence="1 2">
    <name type="scientific">Candidatus Beckwithbacteria bacterium RIFCSPLOWO2_02_FULL_47_23</name>
    <dbReference type="NCBI Taxonomy" id="1797463"/>
    <lineage>
        <taxon>Bacteria</taxon>
        <taxon>Candidatus Beckwithiibacteriota</taxon>
    </lineage>
</organism>
<dbReference type="AlphaFoldDB" id="A0A1F5DVH6"/>
<name>A0A1F5DVH6_9BACT</name>
<protein>
    <submittedName>
        <fullName evidence="1">Uncharacterized protein</fullName>
    </submittedName>
</protein>
<proteinExistence type="predicted"/>
<reference evidence="1 2" key="1">
    <citation type="journal article" date="2016" name="Nat. Commun.">
        <title>Thousands of microbial genomes shed light on interconnected biogeochemical processes in an aquifer system.</title>
        <authorList>
            <person name="Anantharaman K."/>
            <person name="Brown C.T."/>
            <person name="Hug L.A."/>
            <person name="Sharon I."/>
            <person name="Castelle C.J."/>
            <person name="Probst A.J."/>
            <person name="Thomas B.C."/>
            <person name="Singh A."/>
            <person name="Wilkins M.J."/>
            <person name="Karaoz U."/>
            <person name="Brodie E.L."/>
            <person name="Williams K.H."/>
            <person name="Hubbard S.S."/>
            <person name="Banfield J.F."/>
        </authorList>
    </citation>
    <scope>NUCLEOTIDE SEQUENCE [LARGE SCALE GENOMIC DNA]</scope>
</reference>